<protein>
    <submittedName>
        <fullName evidence="2">Peptidase S24-like</fullName>
    </submittedName>
</protein>
<organism evidence="2 3">
    <name type="scientific">Alistipes timonensis JC136</name>
    <dbReference type="NCBI Taxonomy" id="1033731"/>
    <lineage>
        <taxon>Bacteria</taxon>
        <taxon>Pseudomonadati</taxon>
        <taxon>Bacteroidota</taxon>
        <taxon>Bacteroidia</taxon>
        <taxon>Bacteroidales</taxon>
        <taxon>Rikenellaceae</taxon>
        <taxon>Alistipes</taxon>
    </lineage>
</organism>
<dbReference type="AlphaFoldDB" id="A0A1H4D4G0"/>
<dbReference type="SUPFAM" id="SSF51306">
    <property type="entry name" value="LexA/Signal peptidase"/>
    <property type="match status" value="1"/>
</dbReference>
<accession>A0A1H4D4G0</accession>
<evidence type="ECO:0000313" key="2">
    <source>
        <dbReference type="EMBL" id="SEA67604.1"/>
    </source>
</evidence>
<dbReference type="Pfam" id="PF00717">
    <property type="entry name" value="Peptidase_S24"/>
    <property type="match status" value="1"/>
</dbReference>
<evidence type="ECO:0000313" key="3">
    <source>
        <dbReference type="Proteomes" id="UP000183253"/>
    </source>
</evidence>
<dbReference type="Proteomes" id="UP000183253">
    <property type="component" value="Unassembled WGS sequence"/>
</dbReference>
<name>A0A1H4D4G0_9BACT</name>
<dbReference type="CDD" id="cd06529">
    <property type="entry name" value="S24_LexA-like"/>
    <property type="match status" value="1"/>
</dbReference>
<proteinExistence type="predicted"/>
<reference evidence="2 3" key="1">
    <citation type="submission" date="2016-10" db="EMBL/GenBank/DDBJ databases">
        <authorList>
            <person name="de Groot N.N."/>
        </authorList>
    </citation>
    <scope>NUCLEOTIDE SEQUENCE [LARGE SCALE GENOMIC DNA]</scope>
    <source>
        <strain evidence="2 3">DSM 25383</strain>
    </source>
</reference>
<feature type="domain" description="Peptidase S24/S26A/S26B/S26C" evidence="1">
    <location>
        <begin position="2"/>
        <end position="78"/>
    </location>
</feature>
<dbReference type="EMBL" id="FNRI01000005">
    <property type="protein sequence ID" value="SEA67604.1"/>
    <property type="molecule type" value="Genomic_DNA"/>
</dbReference>
<evidence type="ECO:0000259" key="1">
    <source>
        <dbReference type="Pfam" id="PF00717"/>
    </source>
</evidence>
<keyword evidence="3" id="KW-1185">Reference proteome</keyword>
<gene>
    <name evidence="2" type="ORF">SAMN05444145_105143</name>
</gene>
<dbReference type="InterPro" id="IPR039418">
    <property type="entry name" value="LexA-like"/>
</dbReference>
<sequence length="141" mass="15974">MRGISLIDDDIEDSDSVIVDRMLEPRWGDLAVCVTSEGFTMKYVEVHDDGEIWLMPGNKDYAPIRITGENERLIWGIVTHSIRQLRRLQAAVDEVNGPLNLDSRLVVLGAELTGQNNTRLHREMLSKCPSTKWSDRIDIAV</sequence>
<dbReference type="Gene3D" id="2.10.109.10">
    <property type="entry name" value="Umud Fragment, subunit A"/>
    <property type="match status" value="1"/>
</dbReference>
<dbReference type="InterPro" id="IPR036286">
    <property type="entry name" value="LexA/Signal_pep-like_sf"/>
</dbReference>
<dbReference type="STRING" id="1033731.SAMN05444145_105143"/>
<dbReference type="InterPro" id="IPR015927">
    <property type="entry name" value="Peptidase_S24_S26A/B/C"/>
</dbReference>